<evidence type="ECO:0000256" key="3">
    <source>
        <dbReference type="SAM" id="MobiDB-lite"/>
    </source>
</evidence>
<accession>A0A2V0PAK5</accession>
<dbReference type="InterPro" id="IPR000504">
    <property type="entry name" value="RRM_dom"/>
</dbReference>
<dbReference type="GO" id="GO:0006406">
    <property type="term" value="P:mRNA export from nucleus"/>
    <property type="evidence" value="ECO:0007669"/>
    <property type="project" value="TreeGrafter"/>
</dbReference>
<dbReference type="Gene3D" id="3.30.70.330">
    <property type="match status" value="1"/>
</dbReference>
<evidence type="ECO:0000256" key="2">
    <source>
        <dbReference type="PROSITE-ProRule" id="PRU00176"/>
    </source>
</evidence>
<feature type="compositionally biased region" description="Low complexity" evidence="3">
    <location>
        <begin position="95"/>
        <end position="107"/>
    </location>
</feature>
<evidence type="ECO:0000313" key="6">
    <source>
        <dbReference type="Proteomes" id="UP000247498"/>
    </source>
</evidence>
<dbReference type="InterPro" id="IPR012677">
    <property type="entry name" value="Nucleotide-bd_a/b_plait_sf"/>
</dbReference>
<dbReference type="InterPro" id="IPR051229">
    <property type="entry name" value="ALYREF_mRNA_export"/>
</dbReference>
<keyword evidence="1 2" id="KW-0694">RNA-binding</keyword>
<evidence type="ECO:0000256" key="1">
    <source>
        <dbReference type="ARBA" id="ARBA00022884"/>
    </source>
</evidence>
<dbReference type="Pfam" id="PF00076">
    <property type="entry name" value="RRM_1"/>
    <property type="match status" value="1"/>
</dbReference>
<feature type="region of interest" description="Disordered" evidence="3">
    <location>
        <begin position="265"/>
        <end position="302"/>
    </location>
</feature>
<dbReference type="GO" id="GO:0003729">
    <property type="term" value="F:mRNA binding"/>
    <property type="evidence" value="ECO:0007669"/>
    <property type="project" value="TreeGrafter"/>
</dbReference>
<dbReference type="SMART" id="SM00360">
    <property type="entry name" value="RRM"/>
    <property type="match status" value="1"/>
</dbReference>
<dbReference type="CDD" id="cd12680">
    <property type="entry name" value="RRM_THOC4"/>
    <property type="match status" value="1"/>
</dbReference>
<feature type="compositionally biased region" description="Gly residues" evidence="3">
    <location>
        <begin position="291"/>
        <end position="302"/>
    </location>
</feature>
<dbReference type="GO" id="GO:0003677">
    <property type="term" value="F:DNA binding"/>
    <property type="evidence" value="ECO:0007669"/>
    <property type="project" value="InterPro"/>
</dbReference>
<keyword evidence="6" id="KW-1185">Reference proteome</keyword>
<dbReference type="InterPro" id="IPR017956">
    <property type="entry name" value="AT_hook_DNA-bd_motif"/>
</dbReference>
<dbReference type="Proteomes" id="UP000247498">
    <property type="component" value="Unassembled WGS sequence"/>
</dbReference>
<comment type="caution">
    <text evidence="5">The sequence shown here is derived from an EMBL/GenBank/DDBJ whole genome shotgun (WGS) entry which is preliminary data.</text>
</comment>
<dbReference type="InterPro" id="IPR035979">
    <property type="entry name" value="RBD_domain_sf"/>
</dbReference>
<proteinExistence type="predicted"/>
<evidence type="ECO:0000259" key="4">
    <source>
        <dbReference type="PROSITE" id="PS50102"/>
    </source>
</evidence>
<dbReference type="EMBL" id="BDRX01000049">
    <property type="protein sequence ID" value="GBF94197.1"/>
    <property type="molecule type" value="Genomic_DNA"/>
</dbReference>
<gene>
    <name evidence="5" type="ORF">Rsub_06467</name>
</gene>
<dbReference type="PROSITE" id="PS50102">
    <property type="entry name" value="RRM"/>
    <property type="match status" value="1"/>
</dbReference>
<dbReference type="OrthoDB" id="1049195at2759"/>
<feature type="compositionally biased region" description="Low complexity" evidence="3">
    <location>
        <begin position="18"/>
        <end position="27"/>
    </location>
</feature>
<feature type="domain" description="RRM" evidence="4">
    <location>
        <begin position="159"/>
        <end position="236"/>
    </location>
</feature>
<dbReference type="STRING" id="307507.A0A2V0PAK5"/>
<sequence length="302" mass="30388">MADTKLDMSLDELIAKQAAKAKSAAPKGKGKPAGGKPGAKPPARGLKLGVNKARGGGVTKASGGVRAPLASAAGRQQQQRGGGGGGRGVITIRNPAAGRGRPPAPMPVAAYGAPPRPRGRPPMDAPPAGKWRHDLYNPVQAAGPAPMGPAPVGGRVIKNKLFVSNLDFAVCDADIKELFESCGTIKEAGIHYDKGGRSKGTAHIVFERAEDALKAFQNYNNVALDGKRLNIELVETTMPPGTLVKLSSGISVTAAEPAYGGGGGGGGGFGGGAPGGGFSRNRPRSVVRGRGAPGGGADAMQE</sequence>
<dbReference type="GO" id="GO:0005634">
    <property type="term" value="C:nucleus"/>
    <property type="evidence" value="ECO:0007669"/>
    <property type="project" value="TreeGrafter"/>
</dbReference>
<dbReference type="PANTHER" id="PTHR19965:SF35">
    <property type="entry name" value="RNA ANNEALING PROTEIN YRA1"/>
    <property type="match status" value="1"/>
</dbReference>
<protein>
    <submittedName>
        <fullName evidence="5">THO complex subunit 4</fullName>
    </submittedName>
</protein>
<name>A0A2V0PAK5_9CHLO</name>
<dbReference type="InParanoid" id="A0A2V0PAK5"/>
<evidence type="ECO:0000313" key="5">
    <source>
        <dbReference type="EMBL" id="GBF94197.1"/>
    </source>
</evidence>
<feature type="compositionally biased region" description="Gly residues" evidence="3">
    <location>
        <begin position="265"/>
        <end position="278"/>
    </location>
</feature>
<dbReference type="SUPFAM" id="SSF54928">
    <property type="entry name" value="RNA-binding domain, RBD"/>
    <property type="match status" value="1"/>
</dbReference>
<organism evidence="5 6">
    <name type="scientific">Raphidocelis subcapitata</name>
    <dbReference type="NCBI Taxonomy" id="307507"/>
    <lineage>
        <taxon>Eukaryota</taxon>
        <taxon>Viridiplantae</taxon>
        <taxon>Chlorophyta</taxon>
        <taxon>core chlorophytes</taxon>
        <taxon>Chlorophyceae</taxon>
        <taxon>CS clade</taxon>
        <taxon>Sphaeropleales</taxon>
        <taxon>Selenastraceae</taxon>
        <taxon>Raphidocelis</taxon>
    </lineage>
</organism>
<reference evidence="5 6" key="1">
    <citation type="journal article" date="2018" name="Sci. Rep.">
        <title>Raphidocelis subcapitata (=Pseudokirchneriella subcapitata) provides an insight into genome evolution and environmental adaptations in the Sphaeropleales.</title>
        <authorList>
            <person name="Suzuki S."/>
            <person name="Yamaguchi H."/>
            <person name="Nakajima N."/>
            <person name="Kawachi M."/>
        </authorList>
    </citation>
    <scope>NUCLEOTIDE SEQUENCE [LARGE SCALE GENOMIC DNA]</scope>
    <source>
        <strain evidence="5 6">NIES-35</strain>
    </source>
</reference>
<dbReference type="AlphaFoldDB" id="A0A2V0PAK5"/>
<feature type="region of interest" description="Disordered" evidence="3">
    <location>
        <begin position="18"/>
        <end position="107"/>
    </location>
</feature>
<dbReference type="PANTHER" id="PTHR19965">
    <property type="entry name" value="RNA AND EXPORT FACTOR BINDING PROTEIN"/>
    <property type="match status" value="1"/>
</dbReference>
<dbReference type="PRINTS" id="PR00929">
    <property type="entry name" value="ATHOOK"/>
</dbReference>